<feature type="signal peptide" evidence="5">
    <location>
        <begin position="1"/>
        <end position="28"/>
    </location>
</feature>
<keyword evidence="7" id="KW-1185">Reference proteome</keyword>
<reference evidence="6 7" key="1">
    <citation type="submission" date="2016-10" db="EMBL/GenBank/DDBJ databases">
        <authorList>
            <person name="de Groot N.N."/>
        </authorList>
    </citation>
    <scope>NUCLEOTIDE SEQUENCE [LARGE SCALE GENOMIC DNA]</scope>
    <source>
        <strain evidence="6 7">DSM 9990</strain>
    </source>
</reference>
<dbReference type="InterPro" id="IPR051685">
    <property type="entry name" value="Ycf3/AcsC/BcsC/TPR_MFPF"/>
</dbReference>
<dbReference type="SUPFAM" id="SSF48452">
    <property type="entry name" value="TPR-like"/>
    <property type="match status" value="3"/>
</dbReference>
<evidence type="ECO:0000256" key="5">
    <source>
        <dbReference type="SAM" id="SignalP"/>
    </source>
</evidence>
<dbReference type="RefSeq" id="WP_093393130.1">
    <property type="nucleotide sequence ID" value="NZ_FOUU01000001.1"/>
</dbReference>
<keyword evidence="4" id="KW-0175">Coiled coil</keyword>
<evidence type="ECO:0000256" key="3">
    <source>
        <dbReference type="PROSITE-ProRule" id="PRU00339"/>
    </source>
</evidence>
<dbReference type="EMBL" id="FOUU01000001">
    <property type="protein sequence ID" value="SFM47875.1"/>
    <property type="molecule type" value="Genomic_DNA"/>
</dbReference>
<keyword evidence="1" id="KW-0677">Repeat</keyword>
<dbReference type="Proteomes" id="UP000199611">
    <property type="component" value="Unassembled WGS sequence"/>
</dbReference>
<dbReference type="PANTHER" id="PTHR44943:SF8">
    <property type="entry name" value="TPR REPEAT-CONTAINING PROTEIN MJ0263"/>
    <property type="match status" value="1"/>
</dbReference>
<evidence type="ECO:0000256" key="1">
    <source>
        <dbReference type="ARBA" id="ARBA00022737"/>
    </source>
</evidence>
<name>A0A1I4R6T2_9BACT</name>
<dbReference type="OrthoDB" id="5428062at2"/>
<evidence type="ECO:0000256" key="4">
    <source>
        <dbReference type="SAM" id="Coils"/>
    </source>
</evidence>
<protein>
    <submittedName>
        <fullName evidence="6">Flp pilus assembly protein TadD, contains TPR repeats</fullName>
    </submittedName>
</protein>
<sequence length="803" mass="91216">MIFMKRKILLFPLLFLAASFASFECAKAAVMEDVSFRVEDGITRLVLVLSGELPQEIITDHNRALVSFKELNLSSSTVEKLRDFRLPSGIKDFQVRKGQPGSLEIDFSVKPEYVERLVLPAVPPSAGKYRLILDILFSAKIEKTDQEGKKEAPEVSMPFIEEKMEEPSPPPRGFVETAPPIGQRSGIVPFVEAFYEEAKRAFEQKHYKRAFVLFDRYLQKNGEIHRVDALYGKAFSFYEMNRDREADVGFDMIQLFGEAISADSTHEKALEAQCLTARTYFILGVTKRASDMFEELKKKATTNRDKLCALKGLGMVKIKNGEYIEAVSILNDALELEAPVDEEAELHFLLGEALSGAGAYLEALKNFGSLLELKPDFYLEEPDVVKLIGEAFFALRDYQSARDFLIWYLNLDDQARENSMVWAEIAESMLQSGKMELAERLQNKIIVEMPDTEGAYITLLRKAQYLEQKGTGGRFQAETIYQDLSQKNLPIPLKEIAFFRWADLKRREGKIEESLDIVNRFLSTVPPSVPVDDFLVLKSKLLNEAVIENFRQKLYSKVTSLYETADENVEWSIDALEAIASSYEKLEMYPQALVLYEKLVDSGKKSESLYLSIARIAYLLGDAKKAEKYAQMLKEAENLKEKLTMLARIYMERRDYNAALAQFESLTRLGTLSPELTLLYLQCAGALKRCDLVSRLADEIAFGKEDITDSMKYSALSQKLECYRNAGKVDEAIKVAGEMIKLASDEPVRCQTLYLLASLQRRNGDMKETELTLQELSKCKDPLWKKVAEQELAFMKLTGNQSR</sequence>
<feature type="repeat" description="TPR" evidence="3">
    <location>
        <begin position="344"/>
        <end position="377"/>
    </location>
</feature>
<dbReference type="Gene3D" id="1.25.40.10">
    <property type="entry name" value="Tetratricopeptide repeat domain"/>
    <property type="match status" value="3"/>
</dbReference>
<dbReference type="InterPro" id="IPR011990">
    <property type="entry name" value="TPR-like_helical_dom_sf"/>
</dbReference>
<organism evidence="6 7">
    <name type="scientific">Thermodesulforhabdus norvegica</name>
    <dbReference type="NCBI Taxonomy" id="39841"/>
    <lineage>
        <taxon>Bacteria</taxon>
        <taxon>Pseudomonadati</taxon>
        <taxon>Thermodesulfobacteriota</taxon>
        <taxon>Syntrophobacteria</taxon>
        <taxon>Syntrophobacterales</taxon>
        <taxon>Thermodesulforhabdaceae</taxon>
        <taxon>Thermodesulforhabdus</taxon>
    </lineage>
</organism>
<accession>A0A1I4R6T2</accession>
<dbReference type="SMART" id="SM00028">
    <property type="entry name" value="TPR"/>
    <property type="match status" value="5"/>
</dbReference>
<dbReference type="PROSITE" id="PS50005">
    <property type="entry name" value="TPR"/>
    <property type="match status" value="1"/>
</dbReference>
<feature type="chain" id="PRO_5011767961" evidence="5">
    <location>
        <begin position="29"/>
        <end position="803"/>
    </location>
</feature>
<evidence type="ECO:0000313" key="6">
    <source>
        <dbReference type="EMBL" id="SFM47875.1"/>
    </source>
</evidence>
<keyword evidence="2 3" id="KW-0802">TPR repeat</keyword>
<dbReference type="InterPro" id="IPR019734">
    <property type="entry name" value="TPR_rpt"/>
</dbReference>
<proteinExistence type="predicted"/>
<feature type="coiled-coil region" evidence="4">
    <location>
        <begin position="626"/>
        <end position="653"/>
    </location>
</feature>
<dbReference type="STRING" id="39841.SAMN05660836_00429"/>
<gene>
    <name evidence="6" type="ORF">SAMN05660836_00429</name>
</gene>
<dbReference type="PANTHER" id="PTHR44943">
    <property type="entry name" value="CELLULOSE SYNTHASE OPERON PROTEIN C"/>
    <property type="match status" value="1"/>
</dbReference>
<dbReference type="AlphaFoldDB" id="A0A1I4R6T2"/>
<evidence type="ECO:0000256" key="2">
    <source>
        <dbReference type="ARBA" id="ARBA00022803"/>
    </source>
</evidence>
<keyword evidence="5" id="KW-0732">Signal</keyword>
<evidence type="ECO:0000313" key="7">
    <source>
        <dbReference type="Proteomes" id="UP000199611"/>
    </source>
</evidence>